<keyword evidence="4" id="KW-1185">Reference proteome</keyword>
<accession>A0A9P1BJN6</accession>
<evidence type="ECO:0000313" key="4">
    <source>
        <dbReference type="Proteomes" id="UP001152797"/>
    </source>
</evidence>
<dbReference type="EMBL" id="CAMXCT030000148">
    <property type="protein sequence ID" value="CAL4761961.1"/>
    <property type="molecule type" value="Genomic_DNA"/>
</dbReference>
<evidence type="ECO:0000256" key="1">
    <source>
        <dbReference type="SAM" id="MobiDB-lite"/>
    </source>
</evidence>
<dbReference type="AlphaFoldDB" id="A0A9P1BJN6"/>
<dbReference type="EMBL" id="CAMXCT020000148">
    <property type="protein sequence ID" value="CAL1128024.1"/>
    <property type="molecule type" value="Genomic_DNA"/>
</dbReference>
<dbReference type="EMBL" id="CAMXCT010000148">
    <property type="protein sequence ID" value="CAI3974649.1"/>
    <property type="molecule type" value="Genomic_DNA"/>
</dbReference>
<reference evidence="2" key="1">
    <citation type="submission" date="2022-10" db="EMBL/GenBank/DDBJ databases">
        <authorList>
            <person name="Chen Y."/>
            <person name="Dougan E. K."/>
            <person name="Chan C."/>
            <person name="Rhodes N."/>
            <person name="Thang M."/>
        </authorList>
    </citation>
    <scope>NUCLEOTIDE SEQUENCE</scope>
</reference>
<reference evidence="3 4" key="2">
    <citation type="submission" date="2024-05" db="EMBL/GenBank/DDBJ databases">
        <authorList>
            <person name="Chen Y."/>
            <person name="Shah S."/>
            <person name="Dougan E. K."/>
            <person name="Thang M."/>
            <person name="Chan C."/>
        </authorList>
    </citation>
    <scope>NUCLEOTIDE SEQUENCE [LARGE SCALE GENOMIC DNA]</scope>
</reference>
<sequence>MDLSYARVAQTSISQTAIRSIRFVTRRDTKPKPVTGPRISSRQTSIIILGNPWNPRNWSGFPHYHKNINMTHHDPTGERGEEPGEVWLANLCPVAVSQVLDFTLKKRGVPEGPSDRRPDRPDRPRRKRKNDTPDFADQWFDQRREEWDAFFEEFKESTSRMFKTDDKASNDEL</sequence>
<feature type="region of interest" description="Disordered" evidence="1">
    <location>
        <begin position="105"/>
        <end position="140"/>
    </location>
</feature>
<comment type="caution">
    <text evidence="2">The sequence shown here is derived from an EMBL/GenBank/DDBJ whole genome shotgun (WGS) entry which is preliminary data.</text>
</comment>
<gene>
    <name evidence="2" type="ORF">C1SCF055_LOCUS3036</name>
</gene>
<proteinExistence type="predicted"/>
<organism evidence="2">
    <name type="scientific">Cladocopium goreaui</name>
    <dbReference type="NCBI Taxonomy" id="2562237"/>
    <lineage>
        <taxon>Eukaryota</taxon>
        <taxon>Sar</taxon>
        <taxon>Alveolata</taxon>
        <taxon>Dinophyceae</taxon>
        <taxon>Suessiales</taxon>
        <taxon>Symbiodiniaceae</taxon>
        <taxon>Cladocopium</taxon>
    </lineage>
</organism>
<dbReference type="Proteomes" id="UP001152797">
    <property type="component" value="Unassembled WGS sequence"/>
</dbReference>
<feature type="compositionally biased region" description="Basic and acidic residues" evidence="1">
    <location>
        <begin position="113"/>
        <end position="122"/>
    </location>
</feature>
<evidence type="ECO:0000313" key="3">
    <source>
        <dbReference type="EMBL" id="CAL4761961.1"/>
    </source>
</evidence>
<evidence type="ECO:0000313" key="2">
    <source>
        <dbReference type="EMBL" id="CAI3974649.1"/>
    </source>
</evidence>
<name>A0A9P1BJN6_9DINO</name>
<protein>
    <submittedName>
        <fullName evidence="2">Uncharacterized protein</fullName>
    </submittedName>
</protein>